<organism evidence="1 2">
    <name type="scientific">Carex littledalei</name>
    <dbReference type="NCBI Taxonomy" id="544730"/>
    <lineage>
        <taxon>Eukaryota</taxon>
        <taxon>Viridiplantae</taxon>
        <taxon>Streptophyta</taxon>
        <taxon>Embryophyta</taxon>
        <taxon>Tracheophyta</taxon>
        <taxon>Spermatophyta</taxon>
        <taxon>Magnoliopsida</taxon>
        <taxon>Liliopsida</taxon>
        <taxon>Poales</taxon>
        <taxon>Cyperaceae</taxon>
        <taxon>Cyperoideae</taxon>
        <taxon>Cariceae</taxon>
        <taxon>Carex</taxon>
        <taxon>Carex subgen. Euthyceras</taxon>
    </lineage>
</organism>
<evidence type="ECO:0000313" key="2">
    <source>
        <dbReference type="Proteomes" id="UP000623129"/>
    </source>
</evidence>
<evidence type="ECO:0000313" key="1">
    <source>
        <dbReference type="EMBL" id="KAF3336449.1"/>
    </source>
</evidence>
<dbReference type="EMBL" id="SWLB01000007">
    <property type="protein sequence ID" value="KAF3336449.1"/>
    <property type="molecule type" value="Genomic_DNA"/>
</dbReference>
<gene>
    <name evidence="1" type="ORF">FCM35_KLT19035</name>
</gene>
<accession>A0A833VXB2</accession>
<dbReference type="Proteomes" id="UP000623129">
    <property type="component" value="Unassembled WGS sequence"/>
</dbReference>
<protein>
    <submittedName>
        <fullName evidence="1">Uncharacterized protein</fullName>
    </submittedName>
</protein>
<comment type="caution">
    <text evidence="1">The sequence shown here is derived from an EMBL/GenBank/DDBJ whole genome shotgun (WGS) entry which is preliminary data.</text>
</comment>
<sequence length="135" mass="15567">MTTIRVSTSQQKFVTPLQCCSGFFLLMHGYHSYCLYLELIANISSILESHFYSLHLQNRTKLKEQLLEVKNITTLCPIYRISMADTLSDLHSITVPNLPCQCAYTSILTMSESKQRFPLQDFLKVVPHGLMKYEQ</sequence>
<proteinExistence type="predicted"/>
<dbReference type="AlphaFoldDB" id="A0A833VXB2"/>
<keyword evidence="2" id="KW-1185">Reference proteome</keyword>
<reference evidence="1" key="1">
    <citation type="submission" date="2020-01" db="EMBL/GenBank/DDBJ databases">
        <title>Genome sequence of Kobresia littledalei, the first chromosome-level genome in the family Cyperaceae.</title>
        <authorList>
            <person name="Qu G."/>
        </authorList>
    </citation>
    <scope>NUCLEOTIDE SEQUENCE</scope>
    <source>
        <strain evidence="1">C.B.Clarke</strain>
        <tissue evidence="1">Leaf</tissue>
    </source>
</reference>
<name>A0A833VXB2_9POAL</name>